<dbReference type="AlphaFoldDB" id="A0A9N9ZQ61"/>
<keyword evidence="2" id="KW-1185">Reference proteome</keyword>
<comment type="caution">
    <text evidence="1">The sequence shown here is derived from an EMBL/GenBank/DDBJ whole genome shotgun (WGS) entry which is preliminary data.</text>
</comment>
<protein>
    <submittedName>
        <fullName evidence="1">Uncharacterized protein</fullName>
    </submittedName>
</protein>
<dbReference type="Proteomes" id="UP000775872">
    <property type="component" value="Unassembled WGS sequence"/>
</dbReference>
<reference evidence="1" key="1">
    <citation type="submission" date="2021-10" db="EMBL/GenBank/DDBJ databases">
        <authorList>
            <person name="Piombo E."/>
        </authorList>
    </citation>
    <scope>NUCLEOTIDE SEQUENCE</scope>
</reference>
<accession>A0A9N9ZQ61</accession>
<evidence type="ECO:0000313" key="1">
    <source>
        <dbReference type="EMBL" id="CAH0059688.1"/>
    </source>
</evidence>
<gene>
    <name evidence="1" type="ORF">CSOL1703_00011728</name>
</gene>
<sequence>MSITKFWGDVHPPAAFFGLHQRALKFHDKTPEHESLYFETALGLALGIAIPLGALPIAKSLCDRVSPASVASSMNGGAFKRLKRGITADPSFSKRGAMHIGCPYQATNSIMQAPRLPRLDVLWRAADRCQNQAAQGYTARCAHVEARKVDVACLTGVRQ</sequence>
<organism evidence="1 2">
    <name type="scientific">Clonostachys solani</name>
    <dbReference type="NCBI Taxonomy" id="160281"/>
    <lineage>
        <taxon>Eukaryota</taxon>
        <taxon>Fungi</taxon>
        <taxon>Dikarya</taxon>
        <taxon>Ascomycota</taxon>
        <taxon>Pezizomycotina</taxon>
        <taxon>Sordariomycetes</taxon>
        <taxon>Hypocreomycetidae</taxon>
        <taxon>Hypocreales</taxon>
        <taxon>Bionectriaceae</taxon>
        <taxon>Clonostachys</taxon>
    </lineage>
</organism>
<name>A0A9N9ZQ61_9HYPO</name>
<proteinExistence type="predicted"/>
<dbReference type="EMBL" id="CABFOC020000097">
    <property type="protein sequence ID" value="CAH0059688.1"/>
    <property type="molecule type" value="Genomic_DNA"/>
</dbReference>
<evidence type="ECO:0000313" key="2">
    <source>
        <dbReference type="Proteomes" id="UP000775872"/>
    </source>
</evidence>